<dbReference type="Gene3D" id="4.10.410.10">
    <property type="entry name" value="Pancreatic trypsin inhibitor Kunitz domain"/>
    <property type="match status" value="2"/>
</dbReference>
<dbReference type="SUPFAM" id="SSF57424">
    <property type="entry name" value="LDL receptor-like module"/>
    <property type="match status" value="1"/>
</dbReference>
<comment type="subcellular location">
    <subcellularLocation>
        <location evidence="1">Membrane</location>
    </subcellularLocation>
</comment>
<dbReference type="InterPro" id="IPR036055">
    <property type="entry name" value="LDL_receptor-like_sf"/>
</dbReference>
<evidence type="ECO:0000256" key="6">
    <source>
        <dbReference type="ARBA" id="ARBA00023157"/>
    </source>
</evidence>
<keyword evidence="15" id="KW-1185">Reference proteome</keyword>
<dbReference type="Gene3D" id="2.60.40.10">
    <property type="entry name" value="Immunoglobulins"/>
    <property type="match status" value="1"/>
</dbReference>
<evidence type="ECO:0000256" key="2">
    <source>
        <dbReference type="ARBA" id="ARBA00022692"/>
    </source>
</evidence>
<keyword evidence="7" id="KW-0325">Glycoprotein</keyword>
<dbReference type="KEGG" id="pki:111861017"/>
<keyword evidence="5 9" id="KW-0472">Membrane</keyword>
<keyword evidence="4 9" id="KW-1133">Transmembrane helix</keyword>
<dbReference type="GeneID" id="111861017"/>
<dbReference type="SUPFAM" id="SSF49299">
    <property type="entry name" value="PKD domain"/>
    <property type="match status" value="1"/>
</dbReference>
<feature type="domain" description="BPTI/Kunitz inhibitor" evidence="12">
    <location>
        <begin position="370"/>
        <end position="420"/>
    </location>
</feature>
<keyword evidence="6 8" id="KW-1015">Disulfide bond</keyword>
<evidence type="ECO:0000259" key="12">
    <source>
        <dbReference type="PROSITE" id="PS50279"/>
    </source>
</evidence>
<feature type="domain" description="PKD" evidence="11">
    <location>
        <begin position="139"/>
        <end position="226"/>
    </location>
</feature>
<dbReference type="Ensembl" id="ENSPKIT00000015451.1">
    <property type="protein sequence ID" value="ENSPKIP00000034536.1"/>
    <property type="gene ID" value="ENSPKIG00000013820.1"/>
</dbReference>
<dbReference type="PROSITE" id="PS00280">
    <property type="entry name" value="BPTI_KUNITZ_1"/>
    <property type="match status" value="2"/>
</dbReference>
<dbReference type="RefSeq" id="XP_023701043.1">
    <property type="nucleotide sequence ID" value="XM_023845275.2"/>
</dbReference>
<dbReference type="InterPro" id="IPR002172">
    <property type="entry name" value="LDrepeatLR_classA_rpt"/>
</dbReference>
<evidence type="ECO:0000256" key="3">
    <source>
        <dbReference type="ARBA" id="ARBA00022729"/>
    </source>
</evidence>
<dbReference type="SMART" id="SM00192">
    <property type="entry name" value="LDLa"/>
    <property type="match status" value="1"/>
</dbReference>
<feature type="disulfide bond" evidence="8">
    <location>
        <begin position="321"/>
        <end position="339"/>
    </location>
</feature>
<feature type="domain" description="BPTI/Kunitz inhibitor" evidence="12">
    <location>
        <begin position="236"/>
        <end position="286"/>
    </location>
</feature>
<evidence type="ECO:0000256" key="4">
    <source>
        <dbReference type="ARBA" id="ARBA00022989"/>
    </source>
</evidence>
<dbReference type="PROSITE" id="PS01209">
    <property type="entry name" value="LDLRA_1"/>
    <property type="match status" value="1"/>
</dbReference>
<sequence>MTQFFGGLLLCFALILIQRLSECVDEHCLANFKKGKKDFFVDVTDSVNNGATFIDSPPVEHAEDCVQACCKHGTCNLAMLEQNVEGDAVKSCYLFDCLYANRHVCTFVKRTGFNSYILKSVFDNFLDGHQKTPRKDDRPPVANAGEDMTVQPTTDVLLNGFQSRDDHKIISYQWTLLSGNESVTVEKTELEDQVKLSNLHPGEYVFQLTVTDSKGQSDSAQVTVRVLSPKETARYCLVPSKVGPCRAHFPRWYYNASSQMCESFAYGGCKSNLNNYLTQSECNNTCMGASEVSTHASRGFHPPETKAPVCGQPCGAQRFSCADGCCVDAELECDGLNQCHDGSDEASCQYLNTTLNHLLNIPVDKLEVRCTVPPETGPCRAYMTRFYYNPIYRKCFEFIYGGCGNFPNNFDIESTCLDTCKSITEDDVFLRGIFERSKEEKSHSVGVVIGLLLGGVMAVLLAVLVYRALKTKKEEVHHQRVPVNPTPVPVQDDAEHLVYNTTTKPL</sequence>
<dbReference type="PROSITE" id="PS50986">
    <property type="entry name" value="MANSC"/>
    <property type="match status" value="1"/>
</dbReference>
<evidence type="ECO:0000256" key="10">
    <source>
        <dbReference type="SAM" id="SignalP"/>
    </source>
</evidence>
<dbReference type="PRINTS" id="PR00759">
    <property type="entry name" value="BASICPTASE"/>
</dbReference>
<dbReference type="Pfam" id="PF22352">
    <property type="entry name" value="K319L-like_PKD"/>
    <property type="match status" value="1"/>
</dbReference>
<dbReference type="Proteomes" id="UP000261540">
    <property type="component" value="Unplaced"/>
</dbReference>
<dbReference type="InterPro" id="IPR022409">
    <property type="entry name" value="PKD/Chitinase_dom"/>
</dbReference>
<dbReference type="CDD" id="cd00112">
    <property type="entry name" value="LDLa"/>
    <property type="match status" value="1"/>
</dbReference>
<dbReference type="InterPro" id="IPR035986">
    <property type="entry name" value="PKD_dom_sf"/>
</dbReference>
<dbReference type="GO" id="GO:0004867">
    <property type="term" value="F:serine-type endopeptidase inhibitor activity"/>
    <property type="evidence" value="ECO:0007669"/>
    <property type="project" value="InterPro"/>
</dbReference>
<evidence type="ECO:0000256" key="8">
    <source>
        <dbReference type="PROSITE-ProRule" id="PRU00124"/>
    </source>
</evidence>
<protein>
    <submittedName>
        <fullName evidence="14">Kunitz-type protease inhibitor 1-like</fullName>
    </submittedName>
</protein>
<dbReference type="GO" id="GO:0030198">
    <property type="term" value="P:extracellular matrix organization"/>
    <property type="evidence" value="ECO:0007669"/>
    <property type="project" value="TreeGrafter"/>
</dbReference>
<dbReference type="AlphaFoldDB" id="A0A3B3SWN5"/>
<feature type="chain" id="PRO_5017274490" evidence="10">
    <location>
        <begin position="24"/>
        <end position="506"/>
    </location>
</feature>
<dbReference type="GeneTree" id="ENSGT00940000164935"/>
<dbReference type="SMART" id="SM00765">
    <property type="entry name" value="MANEC"/>
    <property type="match status" value="1"/>
</dbReference>
<dbReference type="InterPro" id="IPR011106">
    <property type="entry name" value="MANSC_N"/>
</dbReference>
<evidence type="ECO:0000256" key="5">
    <source>
        <dbReference type="ARBA" id="ARBA00023136"/>
    </source>
</evidence>
<feature type="disulfide bond" evidence="8">
    <location>
        <begin position="333"/>
        <end position="348"/>
    </location>
</feature>
<dbReference type="FunFam" id="4.10.410.10:FF:000006">
    <property type="entry name" value="Serine peptidase inhibitor, Kunitz type 1"/>
    <property type="match status" value="1"/>
</dbReference>
<dbReference type="PANTHER" id="PTHR46750:SF1">
    <property type="entry name" value="KUNITZ-TYPE PROTEASE INHIBITOR 1"/>
    <property type="match status" value="1"/>
</dbReference>
<dbReference type="Gene3D" id="4.10.400.10">
    <property type="entry name" value="Low-density Lipoprotein Receptor"/>
    <property type="match status" value="1"/>
</dbReference>
<dbReference type="SUPFAM" id="SSF57362">
    <property type="entry name" value="BPTI-like"/>
    <property type="match status" value="2"/>
</dbReference>
<dbReference type="PROSITE" id="PS50093">
    <property type="entry name" value="PKD"/>
    <property type="match status" value="1"/>
</dbReference>
<reference evidence="14" key="1">
    <citation type="submission" date="2025-08" db="UniProtKB">
        <authorList>
            <consortium name="Ensembl"/>
        </authorList>
    </citation>
    <scope>IDENTIFICATION</scope>
</reference>
<dbReference type="FunFam" id="2.60.40.10:FF:000061">
    <property type="entry name" value="Dyslexia-associated protein KIAA0319 homolog"/>
    <property type="match status" value="1"/>
</dbReference>
<dbReference type="CDD" id="cd22623">
    <property type="entry name" value="Kunitz_HAI1_1-like"/>
    <property type="match status" value="1"/>
</dbReference>
<feature type="disulfide bond" evidence="8">
    <location>
        <begin position="314"/>
        <end position="326"/>
    </location>
</feature>
<evidence type="ECO:0000313" key="15">
    <source>
        <dbReference type="Proteomes" id="UP000261540"/>
    </source>
</evidence>
<dbReference type="InterPro" id="IPR020901">
    <property type="entry name" value="Prtase_inh_Kunz-CS"/>
</dbReference>
<keyword evidence="2 9" id="KW-0812">Transmembrane</keyword>
<evidence type="ECO:0000256" key="7">
    <source>
        <dbReference type="ARBA" id="ARBA00023180"/>
    </source>
</evidence>
<evidence type="ECO:0000256" key="1">
    <source>
        <dbReference type="ARBA" id="ARBA00004370"/>
    </source>
</evidence>
<dbReference type="CDD" id="cd00146">
    <property type="entry name" value="PKD"/>
    <property type="match status" value="1"/>
</dbReference>
<evidence type="ECO:0000313" key="14">
    <source>
        <dbReference type="Ensembl" id="ENSPKIP00000034536.1"/>
    </source>
</evidence>
<organism evidence="14 15">
    <name type="scientific">Paramormyrops kingsleyae</name>
    <dbReference type="NCBI Taxonomy" id="1676925"/>
    <lineage>
        <taxon>Eukaryota</taxon>
        <taxon>Metazoa</taxon>
        <taxon>Chordata</taxon>
        <taxon>Craniata</taxon>
        <taxon>Vertebrata</taxon>
        <taxon>Euteleostomi</taxon>
        <taxon>Actinopterygii</taxon>
        <taxon>Neopterygii</taxon>
        <taxon>Teleostei</taxon>
        <taxon>Osteoglossocephala</taxon>
        <taxon>Osteoglossomorpha</taxon>
        <taxon>Osteoglossiformes</taxon>
        <taxon>Mormyridae</taxon>
        <taxon>Paramormyrops</taxon>
    </lineage>
</organism>
<dbReference type="PROSITE" id="PS50068">
    <property type="entry name" value="LDLRA_2"/>
    <property type="match status" value="1"/>
</dbReference>
<keyword evidence="3 10" id="KW-0732">Signal</keyword>
<dbReference type="InterPro" id="IPR023415">
    <property type="entry name" value="LDLR_class-A_CS"/>
</dbReference>
<dbReference type="InterPro" id="IPR000601">
    <property type="entry name" value="PKD_dom"/>
</dbReference>
<evidence type="ECO:0000256" key="9">
    <source>
        <dbReference type="SAM" id="Phobius"/>
    </source>
</evidence>
<dbReference type="InterPro" id="IPR036880">
    <property type="entry name" value="Kunitz_BPTI_sf"/>
</dbReference>
<feature type="transmembrane region" description="Helical" evidence="9">
    <location>
        <begin position="445"/>
        <end position="466"/>
    </location>
</feature>
<reference evidence="14" key="2">
    <citation type="submission" date="2025-09" db="UniProtKB">
        <authorList>
            <consortium name="Ensembl"/>
        </authorList>
    </citation>
    <scope>IDENTIFICATION</scope>
</reference>
<accession>A0A3B3SWN5</accession>
<dbReference type="GO" id="GO:0005886">
    <property type="term" value="C:plasma membrane"/>
    <property type="evidence" value="ECO:0007669"/>
    <property type="project" value="TreeGrafter"/>
</dbReference>
<dbReference type="STRING" id="1676925.ENSPKIP00000034536"/>
<dbReference type="InterPro" id="IPR013783">
    <property type="entry name" value="Ig-like_fold"/>
</dbReference>
<feature type="signal peptide" evidence="10">
    <location>
        <begin position="1"/>
        <end position="23"/>
    </location>
</feature>
<dbReference type="PROSITE" id="PS50279">
    <property type="entry name" value="BPTI_KUNITZ_2"/>
    <property type="match status" value="2"/>
</dbReference>
<dbReference type="Pfam" id="PF07502">
    <property type="entry name" value="MANEC"/>
    <property type="match status" value="1"/>
</dbReference>
<dbReference type="OrthoDB" id="2019384at2759"/>
<feature type="domain" description="MANSC" evidence="13">
    <location>
        <begin position="35"/>
        <end position="116"/>
    </location>
</feature>
<dbReference type="InterPro" id="IPR013980">
    <property type="entry name" value="MANSC_dom"/>
</dbReference>
<proteinExistence type="predicted"/>
<dbReference type="Pfam" id="PF00014">
    <property type="entry name" value="Kunitz_BPTI"/>
    <property type="match status" value="2"/>
</dbReference>
<dbReference type="SMART" id="SM00131">
    <property type="entry name" value="KU"/>
    <property type="match status" value="2"/>
</dbReference>
<dbReference type="GO" id="GO:0060429">
    <property type="term" value="P:epithelium development"/>
    <property type="evidence" value="ECO:0007669"/>
    <property type="project" value="TreeGrafter"/>
</dbReference>
<dbReference type="Pfam" id="PF00057">
    <property type="entry name" value="Ldl_recept_a"/>
    <property type="match status" value="1"/>
</dbReference>
<name>A0A3B3SWN5_9TELE</name>
<evidence type="ECO:0000259" key="11">
    <source>
        <dbReference type="PROSITE" id="PS50093"/>
    </source>
</evidence>
<dbReference type="InterPro" id="IPR002223">
    <property type="entry name" value="Kunitz_BPTI"/>
</dbReference>
<dbReference type="PANTHER" id="PTHR46750">
    <property type="entry name" value="KUNITZ-TYPE PROTEASE INHIBITOR 1"/>
    <property type="match status" value="1"/>
</dbReference>
<dbReference type="GO" id="GO:0008544">
    <property type="term" value="P:epidermis development"/>
    <property type="evidence" value="ECO:0007669"/>
    <property type="project" value="TreeGrafter"/>
</dbReference>
<evidence type="ECO:0000259" key="13">
    <source>
        <dbReference type="PROSITE" id="PS50986"/>
    </source>
</evidence>
<dbReference type="SMART" id="SM00089">
    <property type="entry name" value="PKD"/>
    <property type="match status" value="1"/>
</dbReference>